<dbReference type="AlphaFoldDB" id="A0AAN5D8Y3"/>
<reference evidence="3" key="1">
    <citation type="submission" date="2022-10" db="EMBL/GenBank/DDBJ databases">
        <title>Genome assembly of Pristionchus species.</title>
        <authorList>
            <person name="Yoshida K."/>
            <person name="Sommer R.J."/>
        </authorList>
    </citation>
    <scope>NUCLEOTIDE SEQUENCE [LARGE SCALE GENOMIC DNA]</scope>
    <source>
        <strain evidence="3">RS5460</strain>
    </source>
</reference>
<sequence>MNNQIARVRSSRIFRTSHFLNFLTESSHQEHATEDESDHWDSEENNGSLPNHFQRIQDSNRLTPHNWLHPLLSISALEGKMLI</sequence>
<gene>
    <name evidence="2" type="ORF">PMAYCL1PPCAC_28898</name>
</gene>
<proteinExistence type="predicted"/>
<keyword evidence="3" id="KW-1185">Reference proteome</keyword>
<feature type="region of interest" description="Disordered" evidence="1">
    <location>
        <begin position="25"/>
        <end position="53"/>
    </location>
</feature>
<name>A0AAN5D8Y3_9BILA</name>
<feature type="compositionally biased region" description="Basic and acidic residues" evidence="1">
    <location>
        <begin position="27"/>
        <end position="42"/>
    </location>
</feature>
<organism evidence="2 3">
    <name type="scientific">Pristionchus mayeri</name>
    <dbReference type="NCBI Taxonomy" id="1317129"/>
    <lineage>
        <taxon>Eukaryota</taxon>
        <taxon>Metazoa</taxon>
        <taxon>Ecdysozoa</taxon>
        <taxon>Nematoda</taxon>
        <taxon>Chromadorea</taxon>
        <taxon>Rhabditida</taxon>
        <taxon>Rhabditina</taxon>
        <taxon>Diplogasteromorpha</taxon>
        <taxon>Diplogasteroidea</taxon>
        <taxon>Neodiplogasteridae</taxon>
        <taxon>Pristionchus</taxon>
    </lineage>
</organism>
<accession>A0AAN5D8Y3</accession>
<evidence type="ECO:0000256" key="1">
    <source>
        <dbReference type="SAM" id="MobiDB-lite"/>
    </source>
</evidence>
<evidence type="ECO:0000313" key="2">
    <source>
        <dbReference type="EMBL" id="GMR58703.1"/>
    </source>
</evidence>
<evidence type="ECO:0000313" key="3">
    <source>
        <dbReference type="Proteomes" id="UP001328107"/>
    </source>
</evidence>
<comment type="caution">
    <text evidence="2">The sequence shown here is derived from an EMBL/GenBank/DDBJ whole genome shotgun (WGS) entry which is preliminary data.</text>
</comment>
<protein>
    <submittedName>
        <fullName evidence="2">Uncharacterized protein</fullName>
    </submittedName>
</protein>
<dbReference type="Proteomes" id="UP001328107">
    <property type="component" value="Unassembled WGS sequence"/>
</dbReference>
<dbReference type="EMBL" id="BTRK01000006">
    <property type="protein sequence ID" value="GMR58703.1"/>
    <property type="molecule type" value="Genomic_DNA"/>
</dbReference>